<feature type="compositionally biased region" description="Basic and acidic residues" evidence="1">
    <location>
        <begin position="19"/>
        <end position="28"/>
    </location>
</feature>
<evidence type="ECO:0000256" key="1">
    <source>
        <dbReference type="SAM" id="MobiDB-lite"/>
    </source>
</evidence>
<reference evidence="3" key="1">
    <citation type="journal article" date="2013" name="Nat. Biotechnol.">
        <title>Chinese hamster genome sequenced from sorted chromosomes.</title>
        <authorList>
            <person name="Brinkrolf K."/>
            <person name="Rupp O."/>
            <person name="Laux H."/>
            <person name="Kollin F."/>
            <person name="Ernst W."/>
            <person name="Linke B."/>
            <person name="Kofler R."/>
            <person name="Romand S."/>
            <person name="Hesse F."/>
            <person name="Budach W.E."/>
            <person name="Galosy S."/>
            <person name="Muller D."/>
            <person name="Noll T."/>
            <person name="Wienberg J."/>
            <person name="Jostock T."/>
            <person name="Leonard M."/>
            <person name="Grillari J."/>
            <person name="Tauch A."/>
            <person name="Goesmann A."/>
            <person name="Helk B."/>
            <person name="Mott J.E."/>
            <person name="Puhler A."/>
            <person name="Borth N."/>
        </authorList>
    </citation>
    <scope>NUCLEOTIDE SEQUENCE [LARGE SCALE GENOMIC DNA]</scope>
    <source>
        <strain evidence="3">17A/GY</strain>
    </source>
</reference>
<gene>
    <name evidence="2" type="ORF">H671_21528</name>
</gene>
<organism evidence="2 3">
    <name type="scientific">Cricetulus griseus</name>
    <name type="common">Chinese hamster</name>
    <name type="synonym">Cricetulus barabensis griseus</name>
    <dbReference type="NCBI Taxonomy" id="10029"/>
    <lineage>
        <taxon>Eukaryota</taxon>
        <taxon>Metazoa</taxon>
        <taxon>Chordata</taxon>
        <taxon>Craniata</taxon>
        <taxon>Vertebrata</taxon>
        <taxon>Euteleostomi</taxon>
        <taxon>Mammalia</taxon>
        <taxon>Eutheria</taxon>
        <taxon>Euarchontoglires</taxon>
        <taxon>Glires</taxon>
        <taxon>Rodentia</taxon>
        <taxon>Myomorpha</taxon>
        <taxon>Muroidea</taxon>
        <taxon>Cricetidae</taxon>
        <taxon>Cricetinae</taxon>
        <taxon>Cricetulus</taxon>
    </lineage>
</organism>
<name>A0A061HTF1_CRIGR</name>
<proteinExistence type="predicted"/>
<evidence type="ECO:0000313" key="3">
    <source>
        <dbReference type="Proteomes" id="UP000030759"/>
    </source>
</evidence>
<feature type="region of interest" description="Disordered" evidence="1">
    <location>
        <begin position="1"/>
        <end position="43"/>
    </location>
</feature>
<dbReference type="AlphaFoldDB" id="A0A061HTF1"/>
<evidence type="ECO:0000313" key="2">
    <source>
        <dbReference type="EMBL" id="ERE48958.1"/>
    </source>
</evidence>
<accession>A0A061HTF1</accession>
<dbReference type="EMBL" id="KE689837">
    <property type="protein sequence ID" value="ERE48958.1"/>
    <property type="molecule type" value="Genomic_DNA"/>
</dbReference>
<dbReference type="Proteomes" id="UP000030759">
    <property type="component" value="Unassembled WGS sequence"/>
</dbReference>
<protein>
    <submittedName>
        <fullName evidence="2">Uncharacterized protein</fullName>
    </submittedName>
</protein>
<sequence length="73" mass="7915">MRPGITAALRTPKSNSPADKGDDGEPRSLRLRTPASAPRGLFPRTLFPTADYISQESLGGGSESIFPSRWQRS</sequence>